<comment type="caution">
    <text evidence="2">The sequence shown here is derived from an EMBL/GenBank/DDBJ whole genome shotgun (WGS) entry which is preliminary data.</text>
</comment>
<dbReference type="EMBL" id="JAGQLL010000040">
    <property type="protein sequence ID" value="MCA9380212.1"/>
    <property type="molecule type" value="Genomic_DNA"/>
</dbReference>
<evidence type="ECO:0000313" key="2">
    <source>
        <dbReference type="EMBL" id="MCA9380212.1"/>
    </source>
</evidence>
<gene>
    <name evidence="2" type="ORF">KC675_03470</name>
</gene>
<sequence length="142" mass="16590">MLDLPEDVSNKKYISNEPEAVGVSGQGDIPVADYTEVKPPIYETKKVVEKPVIKKNKVKIPRKSIFTRENWAKLTKFLKQKWFNFKTVQYPAIYAKIYDLYYFELVPYRPIDLALKGLILLTILIIVFIVLIILLELLRLIF</sequence>
<proteinExistence type="predicted"/>
<dbReference type="AlphaFoldDB" id="A0A955I7V9"/>
<accession>A0A955I7V9</accession>
<keyword evidence="1" id="KW-0812">Transmembrane</keyword>
<keyword evidence="1" id="KW-0472">Membrane</keyword>
<name>A0A955I7V9_9BACT</name>
<dbReference type="Proteomes" id="UP000745577">
    <property type="component" value="Unassembled WGS sequence"/>
</dbReference>
<protein>
    <submittedName>
        <fullName evidence="2">Uncharacterized protein</fullName>
    </submittedName>
</protein>
<organism evidence="2 3">
    <name type="scientific">Candidatus Dojkabacteria bacterium</name>
    <dbReference type="NCBI Taxonomy" id="2099670"/>
    <lineage>
        <taxon>Bacteria</taxon>
        <taxon>Candidatus Dojkabacteria</taxon>
    </lineage>
</organism>
<evidence type="ECO:0000313" key="3">
    <source>
        <dbReference type="Proteomes" id="UP000745577"/>
    </source>
</evidence>
<feature type="transmembrane region" description="Helical" evidence="1">
    <location>
        <begin position="118"/>
        <end position="141"/>
    </location>
</feature>
<keyword evidence="1" id="KW-1133">Transmembrane helix</keyword>
<reference evidence="2" key="1">
    <citation type="submission" date="2020-04" db="EMBL/GenBank/DDBJ databases">
        <authorList>
            <person name="Zhang T."/>
        </authorList>
    </citation>
    <scope>NUCLEOTIDE SEQUENCE</scope>
    <source>
        <strain evidence="2">HKST-UBA15</strain>
    </source>
</reference>
<reference evidence="2" key="2">
    <citation type="journal article" date="2021" name="Microbiome">
        <title>Successional dynamics and alternative stable states in a saline activated sludge microbial community over 9 years.</title>
        <authorList>
            <person name="Wang Y."/>
            <person name="Ye J."/>
            <person name="Ju F."/>
            <person name="Liu L."/>
            <person name="Boyd J.A."/>
            <person name="Deng Y."/>
            <person name="Parks D.H."/>
            <person name="Jiang X."/>
            <person name="Yin X."/>
            <person name="Woodcroft B.J."/>
            <person name="Tyson G.W."/>
            <person name="Hugenholtz P."/>
            <person name="Polz M.F."/>
            <person name="Zhang T."/>
        </authorList>
    </citation>
    <scope>NUCLEOTIDE SEQUENCE</scope>
    <source>
        <strain evidence="2">HKST-UBA15</strain>
    </source>
</reference>
<evidence type="ECO:0000256" key="1">
    <source>
        <dbReference type="SAM" id="Phobius"/>
    </source>
</evidence>